<evidence type="ECO:0000313" key="3">
    <source>
        <dbReference type="Proteomes" id="UP000215914"/>
    </source>
</evidence>
<proteinExistence type="predicted"/>
<sequence>MAEQPCPVREFHRNHNQIVLLNENVHGATEYSDIIRFLRNSRIGFAISENIHQVQSYIEDFWRTAQIVDDSIEATIHGSPIVIMEAVIRAALRFGDLDYGNMCYVRQIRERGVRSFGYVGSFTWKEIYKGLIIGQWRYFFHVLMQCLSARKSGTDTMGHDLLSAMIGLTYNQPYNFSLMILQAYKHQIGLKANDKRLMILYPRFLSLIIRHLLPNLSFDASLPAYAQAPMPIRIFTDCARVNESKRTDARPVTTPLRGAIIQGNYNSENDPNWLNIRSGVDQIFVGVSTSSATGVAVETDEVILELDAALDAGPSSRTADKGKRPMEEVFVDDMLTEKEYLFSSSSDDDEEDRRRPDTDSVCVPVPLKTYKRRRVTVSDLQSSSPIVSSVTVTSSSASSDSRGLLNLELSVALPSLSSSLPFTSFVEATSMVTSIQLVTPMMSSPIPAVPLFELLSSQMGTGNVFALSGSSSLPPRPSAFTDLQAPETRQARPKVAFGPSPPV</sequence>
<evidence type="ECO:0000313" key="2">
    <source>
        <dbReference type="EMBL" id="KAF5788240.1"/>
    </source>
</evidence>
<evidence type="ECO:0000256" key="1">
    <source>
        <dbReference type="SAM" id="MobiDB-lite"/>
    </source>
</evidence>
<name>A0A9K3N650_HELAN</name>
<organism evidence="2 3">
    <name type="scientific">Helianthus annuus</name>
    <name type="common">Common sunflower</name>
    <dbReference type="NCBI Taxonomy" id="4232"/>
    <lineage>
        <taxon>Eukaryota</taxon>
        <taxon>Viridiplantae</taxon>
        <taxon>Streptophyta</taxon>
        <taxon>Embryophyta</taxon>
        <taxon>Tracheophyta</taxon>
        <taxon>Spermatophyta</taxon>
        <taxon>Magnoliopsida</taxon>
        <taxon>eudicotyledons</taxon>
        <taxon>Gunneridae</taxon>
        <taxon>Pentapetalae</taxon>
        <taxon>asterids</taxon>
        <taxon>campanulids</taxon>
        <taxon>Asterales</taxon>
        <taxon>Asteraceae</taxon>
        <taxon>Asteroideae</taxon>
        <taxon>Heliantheae alliance</taxon>
        <taxon>Heliantheae</taxon>
        <taxon>Helianthus</taxon>
    </lineage>
</organism>
<dbReference type="EMBL" id="MNCJ02000325">
    <property type="protein sequence ID" value="KAF5788240.1"/>
    <property type="molecule type" value="Genomic_DNA"/>
</dbReference>
<gene>
    <name evidence="2" type="ORF">HanXRQr2_Chr10g0461821</name>
</gene>
<reference evidence="2" key="2">
    <citation type="submission" date="2020-06" db="EMBL/GenBank/DDBJ databases">
        <title>Helianthus annuus Genome sequencing and assembly Release 2.</title>
        <authorList>
            <person name="Gouzy J."/>
            <person name="Langlade N."/>
            <person name="Munos S."/>
        </authorList>
    </citation>
    <scope>NUCLEOTIDE SEQUENCE</scope>
    <source>
        <tissue evidence="2">Leaves</tissue>
    </source>
</reference>
<feature type="region of interest" description="Disordered" evidence="1">
    <location>
        <begin position="468"/>
        <end position="503"/>
    </location>
</feature>
<dbReference type="Gramene" id="mRNA:HanXRQr2_Chr10g0461821">
    <property type="protein sequence ID" value="mRNA:HanXRQr2_Chr10g0461821"/>
    <property type="gene ID" value="HanXRQr2_Chr10g0461821"/>
</dbReference>
<keyword evidence="3" id="KW-1185">Reference proteome</keyword>
<dbReference type="Proteomes" id="UP000215914">
    <property type="component" value="Unassembled WGS sequence"/>
</dbReference>
<comment type="caution">
    <text evidence="2">The sequence shown here is derived from an EMBL/GenBank/DDBJ whole genome shotgun (WGS) entry which is preliminary data.</text>
</comment>
<reference evidence="2" key="1">
    <citation type="journal article" date="2017" name="Nature">
        <title>The sunflower genome provides insights into oil metabolism, flowering and Asterid evolution.</title>
        <authorList>
            <person name="Badouin H."/>
            <person name="Gouzy J."/>
            <person name="Grassa C.J."/>
            <person name="Murat F."/>
            <person name="Staton S.E."/>
            <person name="Cottret L."/>
            <person name="Lelandais-Briere C."/>
            <person name="Owens G.L."/>
            <person name="Carrere S."/>
            <person name="Mayjonade B."/>
            <person name="Legrand L."/>
            <person name="Gill N."/>
            <person name="Kane N.C."/>
            <person name="Bowers J.E."/>
            <person name="Hubner S."/>
            <person name="Bellec A."/>
            <person name="Berard A."/>
            <person name="Berges H."/>
            <person name="Blanchet N."/>
            <person name="Boniface M.C."/>
            <person name="Brunel D."/>
            <person name="Catrice O."/>
            <person name="Chaidir N."/>
            <person name="Claudel C."/>
            <person name="Donnadieu C."/>
            <person name="Faraut T."/>
            <person name="Fievet G."/>
            <person name="Helmstetter N."/>
            <person name="King M."/>
            <person name="Knapp S.J."/>
            <person name="Lai Z."/>
            <person name="Le Paslier M.C."/>
            <person name="Lippi Y."/>
            <person name="Lorenzon L."/>
            <person name="Mandel J.R."/>
            <person name="Marage G."/>
            <person name="Marchand G."/>
            <person name="Marquand E."/>
            <person name="Bret-Mestries E."/>
            <person name="Morien E."/>
            <person name="Nambeesan S."/>
            <person name="Nguyen T."/>
            <person name="Pegot-Espagnet P."/>
            <person name="Pouilly N."/>
            <person name="Raftis F."/>
            <person name="Sallet E."/>
            <person name="Schiex T."/>
            <person name="Thomas J."/>
            <person name="Vandecasteele C."/>
            <person name="Vares D."/>
            <person name="Vear F."/>
            <person name="Vautrin S."/>
            <person name="Crespi M."/>
            <person name="Mangin B."/>
            <person name="Burke J.M."/>
            <person name="Salse J."/>
            <person name="Munos S."/>
            <person name="Vincourt P."/>
            <person name="Rieseberg L.H."/>
            <person name="Langlade N.B."/>
        </authorList>
    </citation>
    <scope>NUCLEOTIDE SEQUENCE</scope>
    <source>
        <tissue evidence="2">Leaves</tissue>
    </source>
</reference>
<accession>A0A9K3N650</accession>
<protein>
    <submittedName>
        <fullName evidence="2">Uncharacterized protein</fullName>
    </submittedName>
</protein>
<dbReference type="AlphaFoldDB" id="A0A9K3N650"/>